<dbReference type="Gene3D" id="3.30.1360.180">
    <property type="match status" value="1"/>
</dbReference>
<sequence>MRVTVTLGLLISGLFGCGLLLSINSALANPQVEQTQKPYVLLVSIDGYRHDYTQLHKPTFITEFARNAAQVTQFKPSFPTVTFPNHITLVTGLYPAHHGIVANRFYHQKLQQTYAMNIKQAVTDGRFYQGVPLWSLAGQQGMKSATYFWPGSEAEIAGQRPDYWLPYNDDAPNNQRVEQVLQWLNLPQDQRPQFVTLYFSDVDTAGHIHGPDSSQTRQAVNQVDQAIGQLLAGIKALPFSVNVIITSDHGMTNVAKFPRMYTDKLFDEAPALKDKFSFNNDAAFSLVTAIGDNKQQDLDALALLANKVPGLQFYRRDDVPANLHFSDNLSIGDAVLISNQHYITSTDARAGVTGKHGYDANVISDMNTVLYAQGPAFNQQHIDQADNIHLYPLIADILGLTINEPIDGELTVLAPLLAE</sequence>
<dbReference type="Proteomes" id="UP000617555">
    <property type="component" value="Unassembled WGS sequence"/>
</dbReference>
<dbReference type="PROSITE" id="PS51257">
    <property type="entry name" value="PROKAR_LIPOPROTEIN"/>
    <property type="match status" value="1"/>
</dbReference>
<evidence type="ECO:0000313" key="3">
    <source>
        <dbReference type="Proteomes" id="UP000617555"/>
    </source>
</evidence>
<dbReference type="InterPro" id="IPR002591">
    <property type="entry name" value="Phosphodiest/P_Trfase"/>
</dbReference>
<gene>
    <name evidence="2" type="ORF">GCM10011607_35530</name>
</gene>
<dbReference type="SUPFAM" id="SSF53649">
    <property type="entry name" value="Alkaline phosphatase-like"/>
    <property type="match status" value="1"/>
</dbReference>
<comment type="caution">
    <text evidence="2">The sequence shown here is derived from an EMBL/GenBank/DDBJ whole genome shotgun (WGS) entry which is preliminary data.</text>
</comment>
<dbReference type="Gene3D" id="3.40.720.10">
    <property type="entry name" value="Alkaline Phosphatase, subunit A"/>
    <property type="match status" value="1"/>
</dbReference>
<organism evidence="2 3">
    <name type="scientific">Shewanella inventionis</name>
    <dbReference type="NCBI Taxonomy" id="1738770"/>
    <lineage>
        <taxon>Bacteria</taxon>
        <taxon>Pseudomonadati</taxon>
        <taxon>Pseudomonadota</taxon>
        <taxon>Gammaproteobacteria</taxon>
        <taxon>Alteromonadales</taxon>
        <taxon>Shewanellaceae</taxon>
        <taxon>Shewanella</taxon>
    </lineage>
</organism>
<protein>
    <submittedName>
        <fullName evidence="2">Alkaline phosphatase family protein</fullName>
    </submittedName>
</protein>
<keyword evidence="3" id="KW-1185">Reference proteome</keyword>
<dbReference type="EMBL" id="BMII01000036">
    <property type="protein sequence ID" value="GGB71930.1"/>
    <property type="molecule type" value="Genomic_DNA"/>
</dbReference>
<dbReference type="CDD" id="cd16018">
    <property type="entry name" value="Enpp"/>
    <property type="match status" value="1"/>
</dbReference>
<keyword evidence="1" id="KW-0732">Signal</keyword>
<feature type="chain" id="PRO_5047517589" evidence="1">
    <location>
        <begin position="29"/>
        <end position="419"/>
    </location>
</feature>
<proteinExistence type="predicted"/>
<dbReference type="Pfam" id="PF01663">
    <property type="entry name" value="Phosphodiest"/>
    <property type="match status" value="1"/>
</dbReference>
<feature type="signal peptide" evidence="1">
    <location>
        <begin position="1"/>
        <end position="28"/>
    </location>
</feature>
<reference evidence="3" key="1">
    <citation type="journal article" date="2019" name="Int. J. Syst. Evol. Microbiol.">
        <title>The Global Catalogue of Microorganisms (GCM) 10K type strain sequencing project: providing services to taxonomists for standard genome sequencing and annotation.</title>
        <authorList>
            <consortium name="The Broad Institute Genomics Platform"/>
            <consortium name="The Broad Institute Genome Sequencing Center for Infectious Disease"/>
            <person name="Wu L."/>
            <person name="Ma J."/>
        </authorList>
    </citation>
    <scope>NUCLEOTIDE SEQUENCE [LARGE SCALE GENOMIC DNA]</scope>
    <source>
        <strain evidence="3">CGMCC 1.15339</strain>
    </source>
</reference>
<dbReference type="RefSeq" id="WP_188740652.1">
    <property type="nucleotide sequence ID" value="NZ_BMII01000036.1"/>
</dbReference>
<evidence type="ECO:0000313" key="2">
    <source>
        <dbReference type="EMBL" id="GGB71930.1"/>
    </source>
</evidence>
<dbReference type="PANTHER" id="PTHR10151">
    <property type="entry name" value="ECTONUCLEOTIDE PYROPHOSPHATASE/PHOSPHODIESTERASE"/>
    <property type="match status" value="1"/>
</dbReference>
<accession>A0ABQ1JLB5</accession>
<dbReference type="InterPro" id="IPR017850">
    <property type="entry name" value="Alkaline_phosphatase_core_sf"/>
</dbReference>
<dbReference type="PANTHER" id="PTHR10151:SF120">
    <property type="entry name" value="BIS(5'-ADENOSYL)-TRIPHOSPHATASE"/>
    <property type="match status" value="1"/>
</dbReference>
<evidence type="ECO:0000256" key="1">
    <source>
        <dbReference type="SAM" id="SignalP"/>
    </source>
</evidence>
<name>A0ABQ1JLB5_9GAMM</name>